<keyword evidence="2" id="KW-1185">Reference proteome</keyword>
<protein>
    <submittedName>
        <fullName evidence="1">14829_t:CDS:1</fullName>
    </submittedName>
</protein>
<dbReference type="EMBL" id="CAJVPT010040747">
    <property type="protein sequence ID" value="CAG8726251.1"/>
    <property type="molecule type" value="Genomic_DNA"/>
</dbReference>
<organism evidence="1 2">
    <name type="scientific">Acaulospora colombiana</name>
    <dbReference type="NCBI Taxonomy" id="27376"/>
    <lineage>
        <taxon>Eukaryota</taxon>
        <taxon>Fungi</taxon>
        <taxon>Fungi incertae sedis</taxon>
        <taxon>Mucoromycota</taxon>
        <taxon>Glomeromycotina</taxon>
        <taxon>Glomeromycetes</taxon>
        <taxon>Diversisporales</taxon>
        <taxon>Acaulosporaceae</taxon>
        <taxon>Acaulospora</taxon>
    </lineage>
</organism>
<evidence type="ECO:0000313" key="2">
    <source>
        <dbReference type="Proteomes" id="UP000789525"/>
    </source>
</evidence>
<accession>A0ACA9PYZ2</accession>
<proteinExistence type="predicted"/>
<reference evidence="1" key="1">
    <citation type="submission" date="2021-06" db="EMBL/GenBank/DDBJ databases">
        <authorList>
            <person name="Kallberg Y."/>
            <person name="Tangrot J."/>
            <person name="Rosling A."/>
        </authorList>
    </citation>
    <scope>NUCLEOTIDE SEQUENCE</scope>
    <source>
        <strain evidence="1">CL356</strain>
    </source>
</reference>
<sequence length="41" mass="4501">MAPAPPPDEGKLLADSLNTVKIQVAQMKRHLDSEQLMDALK</sequence>
<feature type="non-terminal residue" evidence="1">
    <location>
        <position position="41"/>
    </location>
</feature>
<gene>
    <name evidence="1" type="ORF">ACOLOM_LOCUS11389</name>
</gene>
<comment type="caution">
    <text evidence="1">The sequence shown here is derived from an EMBL/GenBank/DDBJ whole genome shotgun (WGS) entry which is preliminary data.</text>
</comment>
<evidence type="ECO:0000313" key="1">
    <source>
        <dbReference type="EMBL" id="CAG8726251.1"/>
    </source>
</evidence>
<dbReference type="Proteomes" id="UP000789525">
    <property type="component" value="Unassembled WGS sequence"/>
</dbReference>
<name>A0ACA9PYZ2_9GLOM</name>